<sequence>MISPNTISSLVDLISQASKVVEAAYEKSAQPYIPSLNDTEPHPLDTQIWDHEVKKAIQIVEGACAQLCATLAKPSHTVINKAFGYPEVTSINVVVTNGIPDVLQGKPEGMHISEIGAKTGLEPTKIGRVLRLLASRHIFREVSENVFANNRLSVPLISSNPFSNMSRHLSGEATKSGTFVAEVLGDPKWGHSFSPTETAFNRWSGSSVQLFDYFEDPRAAELGANFALGLIGWAEYAEADAVIEQFPWEELGDGARVCDVGAGVGTMLLRLAKRYPRLKLILQDLPERVLQAKNEVWPEKCPEAIAENRIAFEPFDFFKQSPVSGCHVYYLKQVIHDWPDQEVVTILTGIKKVMAPYSRVLIHEIILRTANRIPNADALHKQAPEPLLPNYGAASASHYNLDIQVMVFLNGTERKLSEFIKLGEIAGLRFERLWDLGEMGLVEFRLRDTEQNVVTRGVF</sequence>
<feature type="domain" description="O-methyltransferase dimerisation" evidence="5">
    <location>
        <begin position="91"/>
        <end position="157"/>
    </location>
</feature>
<dbReference type="AlphaFoldDB" id="A0A409YKV3"/>
<keyword evidence="2" id="KW-0808">Transferase</keyword>
<dbReference type="InterPro" id="IPR029063">
    <property type="entry name" value="SAM-dependent_MTases_sf"/>
</dbReference>
<dbReference type="InterPro" id="IPR001077">
    <property type="entry name" value="COMT_C"/>
</dbReference>
<dbReference type="Gene3D" id="3.40.50.150">
    <property type="entry name" value="Vaccinia Virus protein VP39"/>
    <property type="match status" value="1"/>
</dbReference>
<keyword evidence="1" id="KW-0489">Methyltransferase</keyword>
<dbReference type="EMBL" id="NHTK01001033">
    <property type="protein sequence ID" value="PPR03691.1"/>
    <property type="molecule type" value="Genomic_DNA"/>
</dbReference>
<protein>
    <submittedName>
        <fullName evidence="6">Uncharacterized protein</fullName>
    </submittedName>
</protein>
<dbReference type="Proteomes" id="UP000284842">
    <property type="component" value="Unassembled WGS sequence"/>
</dbReference>
<dbReference type="SUPFAM" id="SSF53335">
    <property type="entry name" value="S-adenosyl-L-methionine-dependent methyltransferases"/>
    <property type="match status" value="1"/>
</dbReference>
<evidence type="ECO:0000259" key="4">
    <source>
        <dbReference type="Pfam" id="PF00891"/>
    </source>
</evidence>
<dbReference type="InParanoid" id="A0A409YKV3"/>
<dbReference type="OrthoDB" id="1606438at2759"/>
<organism evidence="6 7">
    <name type="scientific">Panaeolus cyanescens</name>
    <dbReference type="NCBI Taxonomy" id="181874"/>
    <lineage>
        <taxon>Eukaryota</taxon>
        <taxon>Fungi</taxon>
        <taxon>Dikarya</taxon>
        <taxon>Basidiomycota</taxon>
        <taxon>Agaricomycotina</taxon>
        <taxon>Agaricomycetes</taxon>
        <taxon>Agaricomycetidae</taxon>
        <taxon>Agaricales</taxon>
        <taxon>Agaricineae</taxon>
        <taxon>Galeropsidaceae</taxon>
        <taxon>Panaeolus</taxon>
    </lineage>
</organism>
<feature type="domain" description="O-methyltransferase C-terminal" evidence="4">
    <location>
        <begin position="238"/>
        <end position="428"/>
    </location>
</feature>
<keyword evidence="7" id="KW-1185">Reference proteome</keyword>
<dbReference type="GO" id="GO:0032259">
    <property type="term" value="P:methylation"/>
    <property type="evidence" value="ECO:0007669"/>
    <property type="project" value="UniProtKB-KW"/>
</dbReference>
<accession>A0A409YKV3</accession>
<dbReference type="InterPro" id="IPR036388">
    <property type="entry name" value="WH-like_DNA-bd_sf"/>
</dbReference>
<dbReference type="Pfam" id="PF08100">
    <property type="entry name" value="Dimerisation"/>
    <property type="match status" value="1"/>
</dbReference>
<evidence type="ECO:0000313" key="6">
    <source>
        <dbReference type="EMBL" id="PPR03691.1"/>
    </source>
</evidence>
<dbReference type="SUPFAM" id="SSF46785">
    <property type="entry name" value="Winged helix' DNA-binding domain"/>
    <property type="match status" value="1"/>
</dbReference>
<dbReference type="InterPro" id="IPR036390">
    <property type="entry name" value="WH_DNA-bd_sf"/>
</dbReference>
<name>A0A409YKV3_9AGAR</name>
<dbReference type="InterPro" id="IPR016461">
    <property type="entry name" value="COMT-like"/>
</dbReference>
<evidence type="ECO:0000256" key="3">
    <source>
        <dbReference type="ARBA" id="ARBA00022691"/>
    </source>
</evidence>
<gene>
    <name evidence="6" type="ORF">CVT24_007412</name>
</gene>
<evidence type="ECO:0000256" key="2">
    <source>
        <dbReference type="ARBA" id="ARBA00022679"/>
    </source>
</evidence>
<comment type="caution">
    <text evidence="6">The sequence shown here is derived from an EMBL/GenBank/DDBJ whole genome shotgun (WGS) entry which is preliminary data.</text>
</comment>
<evidence type="ECO:0000259" key="5">
    <source>
        <dbReference type="Pfam" id="PF08100"/>
    </source>
</evidence>
<dbReference type="PROSITE" id="PS51683">
    <property type="entry name" value="SAM_OMT_II"/>
    <property type="match status" value="1"/>
</dbReference>
<dbReference type="Gene3D" id="1.10.10.10">
    <property type="entry name" value="Winged helix-like DNA-binding domain superfamily/Winged helix DNA-binding domain"/>
    <property type="match status" value="1"/>
</dbReference>
<dbReference type="Pfam" id="PF00891">
    <property type="entry name" value="Methyltransf_2"/>
    <property type="match status" value="1"/>
</dbReference>
<dbReference type="InterPro" id="IPR012967">
    <property type="entry name" value="COMT_dimerisation"/>
</dbReference>
<evidence type="ECO:0000313" key="7">
    <source>
        <dbReference type="Proteomes" id="UP000284842"/>
    </source>
</evidence>
<keyword evidence="3" id="KW-0949">S-adenosyl-L-methionine</keyword>
<dbReference type="GO" id="GO:0008171">
    <property type="term" value="F:O-methyltransferase activity"/>
    <property type="evidence" value="ECO:0007669"/>
    <property type="project" value="InterPro"/>
</dbReference>
<proteinExistence type="predicted"/>
<dbReference type="PANTHER" id="PTHR43712">
    <property type="entry name" value="PUTATIVE (AFU_ORTHOLOGUE AFUA_4G14580)-RELATED"/>
    <property type="match status" value="1"/>
</dbReference>
<dbReference type="PANTHER" id="PTHR43712:SF2">
    <property type="entry name" value="O-METHYLTRANSFERASE CICE"/>
    <property type="match status" value="1"/>
</dbReference>
<dbReference type="STRING" id="181874.A0A409YKV3"/>
<reference evidence="6 7" key="1">
    <citation type="journal article" date="2018" name="Evol. Lett.">
        <title>Horizontal gene cluster transfer increased hallucinogenic mushroom diversity.</title>
        <authorList>
            <person name="Reynolds H.T."/>
            <person name="Vijayakumar V."/>
            <person name="Gluck-Thaler E."/>
            <person name="Korotkin H.B."/>
            <person name="Matheny P.B."/>
            <person name="Slot J.C."/>
        </authorList>
    </citation>
    <scope>NUCLEOTIDE SEQUENCE [LARGE SCALE GENOMIC DNA]</scope>
    <source>
        <strain evidence="6 7">2629</strain>
    </source>
</reference>
<evidence type="ECO:0000256" key="1">
    <source>
        <dbReference type="ARBA" id="ARBA00022603"/>
    </source>
</evidence>